<dbReference type="STRING" id="1122189.SAMN02745165_01404"/>
<reference evidence="3 4" key="1">
    <citation type="submission" date="2016-11" db="EMBL/GenBank/DDBJ databases">
        <authorList>
            <person name="Jaros S."/>
            <person name="Januszkiewicz K."/>
            <person name="Wedrychowicz H."/>
        </authorList>
    </citation>
    <scope>NUCLEOTIDE SEQUENCE [LARGE SCALE GENOMIC DNA]</scope>
    <source>
        <strain evidence="3 4">DSM 5091</strain>
    </source>
</reference>
<evidence type="ECO:0000313" key="3">
    <source>
        <dbReference type="EMBL" id="SHJ04801.1"/>
    </source>
</evidence>
<feature type="signal peptide" evidence="2">
    <location>
        <begin position="1"/>
        <end position="18"/>
    </location>
</feature>
<dbReference type="AlphaFoldDB" id="A0A1M6G491"/>
<feature type="region of interest" description="Disordered" evidence="1">
    <location>
        <begin position="111"/>
        <end position="163"/>
    </location>
</feature>
<dbReference type="EMBL" id="FQZT01000004">
    <property type="protein sequence ID" value="SHJ04801.1"/>
    <property type="molecule type" value="Genomic_DNA"/>
</dbReference>
<gene>
    <name evidence="3" type="ORF">SAMN02745165_01404</name>
</gene>
<sequence>MKALALILLLLIPLRISAAELPVGQWNGSYTFADDDSLWVKYRVERVESGETSELQITMLVAGVEIPFQQIQLNDSQLTFRMDPGEEVSCTLFMDEDGVYRGECLSTTSPDSEQKIMLFMRPPQTDEVDAEQPDTSEGMDEGDGEEEESEDSNEDQAAADQPT</sequence>
<feature type="compositionally biased region" description="Acidic residues" evidence="1">
    <location>
        <begin position="126"/>
        <end position="154"/>
    </location>
</feature>
<organism evidence="3 4">
    <name type="scientific">Malonomonas rubra DSM 5091</name>
    <dbReference type="NCBI Taxonomy" id="1122189"/>
    <lineage>
        <taxon>Bacteria</taxon>
        <taxon>Pseudomonadati</taxon>
        <taxon>Thermodesulfobacteriota</taxon>
        <taxon>Desulfuromonadia</taxon>
        <taxon>Desulfuromonadales</taxon>
        <taxon>Geopsychrobacteraceae</taxon>
        <taxon>Malonomonas</taxon>
    </lineage>
</organism>
<dbReference type="RefSeq" id="WP_072907202.1">
    <property type="nucleotide sequence ID" value="NZ_FQZT01000004.1"/>
</dbReference>
<protein>
    <recommendedName>
        <fullName evidence="5">TIGR03067 domain-containing protein</fullName>
    </recommendedName>
</protein>
<evidence type="ECO:0008006" key="5">
    <source>
        <dbReference type="Google" id="ProtNLM"/>
    </source>
</evidence>
<keyword evidence="4" id="KW-1185">Reference proteome</keyword>
<evidence type="ECO:0000256" key="2">
    <source>
        <dbReference type="SAM" id="SignalP"/>
    </source>
</evidence>
<evidence type="ECO:0000256" key="1">
    <source>
        <dbReference type="SAM" id="MobiDB-lite"/>
    </source>
</evidence>
<evidence type="ECO:0000313" key="4">
    <source>
        <dbReference type="Proteomes" id="UP000184171"/>
    </source>
</evidence>
<name>A0A1M6G491_MALRU</name>
<feature type="chain" id="PRO_5012522602" description="TIGR03067 domain-containing protein" evidence="2">
    <location>
        <begin position="19"/>
        <end position="163"/>
    </location>
</feature>
<keyword evidence="2" id="KW-0732">Signal</keyword>
<dbReference type="Proteomes" id="UP000184171">
    <property type="component" value="Unassembled WGS sequence"/>
</dbReference>
<proteinExistence type="predicted"/>
<accession>A0A1M6G491</accession>